<dbReference type="PROSITE" id="PS50977">
    <property type="entry name" value="HTH_TETR_2"/>
    <property type="match status" value="1"/>
</dbReference>
<sequence length="204" mass="21913">MPAHDVEQAEISSKKPAFERLISAATALFWTKGVRAVGVDEIATAAGISKPTLYRKFASKDDLVAYCADRMAQEEQRRLAEIAARHADSPLEHIRAIITLASDALADAQGFGWFASNLAVELREENHNAKAICLRQKAHLRQELLNAATAASLTAPGLLADGLLLLLEGGSSSWHTFECGSPTSRISAVADRLITAHYPAPDAV</sequence>
<organism evidence="4">
    <name type="scientific">Caulobacter sp. (strain K31)</name>
    <dbReference type="NCBI Taxonomy" id="366602"/>
    <lineage>
        <taxon>Bacteria</taxon>
        <taxon>Pseudomonadati</taxon>
        <taxon>Pseudomonadota</taxon>
        <taxon>Alphaproteobacteria</taxon>
        <taxon>Caulobacterales</taxon>
        <taxon>Caulobacteraceae</taxon>
        <taxon>Caulobacter</taxon>
    </lineage>
</organism>
<evidence type="ECO:0000256" key="1">
    <source>
        <dbReference type="ARBA" id="ARBA00023125"/>
    </source>
</evidence>
<dbReference type="GO" id="GO:0000976">
    <property type="term" value="F:transcription cis-regulatory region binding"/>
    <property type="evidence" value="ECO:0007669"/>
    <property type="project" value="TreeGrafter"/>
</dbReference>
<dbReference type="PANTHER" id="PTHR30055:SF200">
    <property type="entry name" value="HTH-TYPE TRANSCRIPTIONAL REPRESSOR BDCR"/>
    <property type="match status" value="1"/>
</dbReference>
<dbReference type="PRINTS" id="PR00455">
    <property type="entry name" value="HTHTETR"/>
</dbReference>
<gene>
    <name evidence="4" type="ordered locus">Caul_1327</name>
</gene>
<dbReference type="STRING" id="366602.Caul_1327"/>
<dbReference type="eggNOG" id="COG1309">
    <property type="taxonomic scope" value="Bacteria"/>
</dbReference>
<reference evidence="4" key="1">
    <citation type="submission" date="2008-01" db="EMBL/GenBank/DDBJ databases">
        <title>Complete sequence of chromosome of Caulobacter sp. K31.</title>
        <authorList>
            <consortium name="US DOE Joint Genome Institute"/>
            <person name="Copeland A."/>
            <person name="Lucas S."/>
            <person name="Lapidus A."/>
            <person name="Barry K."/>
            <person name="Glavina del Rio T."/>
            <person name="Dalin E."/>
            <person name="Tice H."/>
            <person name="Pitluck S."/>
            <person name="Bruce D."/>
            <person name="Goodwin L."/>
            <person name="Thompson L.S."/>
            <person name="Brettin T."/>
            <person name="Detter J.C."/>
            <person name="Han C."/>
            <person name="Schmutz J."/>
            <person name="Larimer F."/>
            <person name="Land M."/>
            <person name="Hauser L."/>
            <person name="Kyrpides N."/>
            <person name="Kim E."/>
            <person name="Stephens C."/>
            <person name="Richardson P."/>
        </authorList>
    </citation>
    <scope>NUCLEOTIDE SEQUENCE [LARGE SCALE GENOMIC DNA]</scope>
    <source>
        <strain evidence="4">K31</strain>
    </source>
</reference>
<dbReference type="GO" id="GO:0003700">
    <property type="term" value="F:DNA-binding transcription factor activity"/>
    <property type="evidence" value="ECO:0007669"/>
    <property type="project" value="TreeGrafter"/>
</dbReference>
<proteinExistence type="predicted"/>
<dbReference type="Pfam" id="PF00440">
    <property type="entry name" value="TetR_N"/>
    <property type="match status" value="1"/>
</dbReference>
<dbReference type="OrthoDB" id="9787680at2"/>
<dbReference type="EMBL" id="CP000927">
    <property type="protein sequence ID" value="ABZ70457.1"/>
    <property type="molecule type" value="Genomic_DNA"/>
</dbReference>
<dbReference type="InterPro" id="IPR001647">
    <property type="entry name" value="HTH_TetR"/>
</dbReference>
<evidence type="ECO:0000256" key="2">
    <source>
        <dbReference type="PROSITE-ProRule" id="PRU00335"/>
    </source>
</evidence>
<dbReference type="Gene3D" id="1.10.357.10">
    <property type="entry name" value="Tetracycline Repressor, domain 2"/>
    <property type="match status" value="1"/>
</dbReference>
<dbReference type="AlphaFoldDB" id="B0SZG7"/>
<dbReference type="SUPFAM" id="SSF46689">
    <property type="entry name" value="Homeodomain-like"/>
    <property type="match status" value="1"/>
</dbReference>
<dbReference type="InterPro" id="IPR009057">
    <property type="entry name" value="Homeodomain-like_sf"/>
</dbReference>
<feature type="domain" description="HTH tetR-type" evidence="3">
    <location>
        <begin position="15"/>
        <end position="75"/>
    </location>
</feature>
<accession>B0SZG7</accession>
<keyword evidence="1 2" id="KW-0238">DNA-binding</keyword>
<evidence type="ECO:0000313" key="4">
    <source>
        <dbReference type="EMBL" id="ABZ70457.1"/>
    </source>
</evidence>
<protein>
    <submittedName>
        <fullName evidence="4">Transcriptional regulator, TetR family</fullName>
    </submittedName>
</protein>
<name>B0SZG7_CAUSK</name>
<dbReference type="InterPro" id="IPR050109">
    <property type="entry name" value="HTH-type_TetR-like_transc_reg"/>
</dbReference>
<dbReference type="KEGG" id="cak:Caul_1327"/>
<dbReference type="PANTHER" id="PTHR30055">
    <property type="entry name" value="HTH-TYPE TRANSCRIPTIONAL REGULATOR RUTR"/>
    <property type="match status" value="1"/>
</dbReference>
<dbReference type="HOGENOM" id="CLU_069356_23_1_5"/>
<evidence type="ECO:0000259" key="3">
    <source>
        <dbReference type="PROSITE" id="PS50977"/>
    </source>
</evidence>
<feature type="DNA-binding region" description="H-T-H motif" evidence="2">
    <location>
        <begin position="38"/>
        <end position="57"/>
    </location>
</feature>